<name>A0A9W3BAV0_BIOGL</name>
<gene>
    <name evidence="3 4" type="primary">LOC106060007</name>
</gene>
<dbReference type="InterPro" id="IPR011989">
    <property type="entry name" value="ARM-like"/>
</dbReference>
<evidence type="ECO:0000313" key="3">
    <source>
        <dbReference type="RefSeq" id="XP_055896552.1"/>
    </source>
</evidence>
<dbReference type="Proteomes" id="UP001165740">
    <property type="component" value="Chromosome 9"/>
</dbReference>
<dbReference type="SUPFAM" id="SSF52200">
    <property type="entry name" value="Toll/Interleukin receptor TIR domain"/>
    <property type="match status" value="1"/>
</dbReference>
<dbReference type="Gene3D" id="1.25.10.10">
    <property type="entry name" value="Leucine-rich Repeat Variant"/>
    <property type="match status" value="1"/>
</dbReference>
<dbReference type="PANTHER" id="PTHR46270:SF2">
    <property type="entry name" value="TIR DOMAIN-CONTAINING PROTEIN"/>
    <property type="match status" value="1"/>
</dbReference>
<organism evidence="2 4">
    <name type="scientific">Biomphalaria glabrata</name>
    <name type="common">Bloodfluke planorb</name>
    <name type="synonym">Freshwater snail</name>
    <dbReference type="NCBI Taxonomy" id="6526"/>
    <lineage>
        <taxon>Eukaryota</taxon>
        <taxon>Metazoa</taxon>
        <taxon>Spiralia</taxon>
        <taxon>Lophotrochozoa</taxon>
        <taxon>Mollusca</taxon>
        <taxon>Gastropoda</taxon>
        <taxon>Heterobranchia</taxon>
        <taxon>Euthyneura</taxon>
        <taxon>Panpulmonata</taxon>
        <taxon>Hygrophila</taxon>
        <taxon>Lymnaeoidea</taxon>
        <taxon>Planorbidae</taxon>
        <taxon>Biomphalaria</taxon>
    </lineage>
</organism>
<dbReference type="GO" id="GO:0007165">
    <property type="term" value="P:signal transduction"/>
    <property type="evidence" value="ECO:0007669"/>
    <property type="project" value="InterPro"/>
</dbReference>
<dbReference type="RefSeq" id="XP_055896552.1">
    <property type="nucleotide sequence ID" value="XM_056040577.1"/>
</dbReference>
<dbReference type="RefSeq" id="XP_055896554.1">
    <property type="nucleotide sequence ID" value="XM_056040579.1"/>
</dbReference>
<feature type="domain" description="TIR" evidence="1">
    <location>
        <begin position="1715"/>
        <end position="1832"/>
    </location>
</feature>
<dbReference type="OrthoDB" id="9978456at2759"/>
<evidence type="ECO:0000259" key="1">
    <source>
        <dbReference type="Pfam" id="PF13676"/>
    </source>
</evidence>
<dbReference type="InterPro" id="IPR000157">
    <property type="entry name" value="TIR_dom"/>
</dbReference>
<protein>
    <submittedName>
        <fullName evidence="3 4">Uncharacterized protein LOC106060007 isoform X1</fullName>
    </submittedName>
</protein>
<dbReference type="PANTHER" id="PTHR46270">
    <property type="entry name" value="ARMADILLO-TYPE FOLD-RELATED"/>
    <property type="match status" value="1"/>
</dbReference>
<dbReference type="SUPFAM" id="SSF48371">
    <property type="entry name" value="ARM repeat"/>
    <property type="match status" value="1"/>
</dbReference>
<dbReference type="Pfam" id="PF13676">
    <property type="entry name" value="TIR_2"/>
    <property type="match status" value="1"/>
</dbReference>
<proteinExistence type="predicted"/>
<sequence length="1855" mass="211627">MGNCSSSVAPNGQALDFNLMNGDSFFLQAVTEIEDLKKKLKEVDPKLPVELNPFLILNCRQFHILNLATDCLLQLTCESHDILINKLQQLSVVNDESHLNLLGTYLSKINFCKLSFVKYKKVLCTNEGKNLRDSQEVSEIDQRVIDLIRKTWSNFSQKSPDFTSHLVRNGILKELLKDFKTMNKTWKLHPKSESVILDPILQVLYNIFIREQGKNVSKKETKRAQRCLKYYFKNHSQKVSANTLPALMVYIYLDEDQKVVLKTEHIQLYIQEVHKTITSLKEQMKISASDLLEVLIKLSGNVRMKRKLLQQDVLRLVAVKALLTPESKLRDLAFRLLLELTFDDEGIKAIKENQHVMTLLELNYKEKNIARQVLWMLDDEVTSQTKSLRTSLTNLKLKQKDLESSFLLLQSNLGLIYAMNTAVHSVESLLKADPSSCLQNLSELNSVFESQKDMGIIGDFLAKINFCHASLTFIAQSNQKKEDLKDILKNIQEICLTFTSWSQNFTIHLATSNLIQILTKEINNLLNLKENMLVALELYTIVRTFYNIAKLSSGQTNVLHEIPVLEALHACANLQTESLVAMTALMSLSFIYEQYDWKLDLQDDSAVSMIILTTSRALTNENHFHDRFNVSELLTALRKICKVSKYAQKLIQLNIVSLLKTVLEKGTNIEIEFCESLLREIAKDSWCLQEIQKDKELTMWLDQLYIELSENIFEINTIKNQKMLTATKPMNVNSKPSNVHNRYLPKELILDVTHETSPINKIPFIIEQDLQEIGITCQDFCLNFGEMDVGQSLLSVCKVGIKCVKYLPSGTESETLSDLEELRSTATSLWETDLAGLADFLCKINFCQKSYERYKEVLKMADLEHFDVNLMEKISGDGRQLLDVIRDCWRIFSGISLQFALQLADSRILPELTQDMVIMINKSEKELDGSFLYTSTVGVLYNLAKFTDSWAGQRIQKLLQHEKLVDVLGNFLHFKPELSVQVLLTLALIVDRSQIHLLISHSSIFCVLPASRDEWEEKKILYGNMSIGEVLVAITKIAKNEKIWKILELQKREILPLMLNVLKFGDEAERKQVLAALWELSLDANILKKLKTNVGLILCVKNLANIFETKVTEATTIARMILNNISDNTNGSEELHAKKSREERVNVMISYVSVDEGKVSQVIELLSPHVQIMKCVDGKSVNNETVNQAEVLLICLSFNFLTLGRTLSIINRAFKLDIPMIFLIFEKQMKLETYMEILLGANTLIDFSTVDDAVVMSLVQKIQRTCTKSYQASQHSKKRKILTETLPETIPSYPWDSLNSYCEVISSKEITKALNKLQLPIENVQALLVMLKENSRLFTVFRSVAQCTICLSGASDLACYNTLEELLTRVTQPREKENIFMGQFLCHFGFCDKSLGKYRSVLSNVGCRHASDLDDKNNIPELSRHIIINLLECWKQFSKCSPMFALKLAESDIFQELEDEVIEKIGIHPQKLAKSQIFDSCINTLYHMALIPSVRQNFRERQFVYALGNFLSYRIDLTPKLLVTIALTLDEYQTHLLTSQPNIFNRLLPRSKSEWTSQEHGISCKDLLSTLNELSKKDKVKELLVQKDILLLITNILLSDSSSPGEKEEAIKLLMELSFSSENKTKIKSLIYKTDAEVKPSPSPNNNTDVGNLVYPVALQSAKTSTDLLSCIKMLVDKGNSESRKAANRILWWLQMDMKAKETSKQTTSQGQGHIMISYNSSDRETLKKVYDALRTEGYKVWMDIYEIKGSSLDSMAKAVEHSEVILMCMSEKYKESANCRLEAEYAANCGKPIIPLLMQHSYKPNGWLGILLGSKIFYEFSGERYTFKDKMQDLIREIGNRGKITDISLNESIV</sequence>
<accession>A0A9W3BAV0</accession>
<evidence type="ECO:0000313" key="4">
    <source>
        <dbReference type="RefSeq" id="XP_055896554.1"/>
    </source>
</evidence>
<dbReference type="Gene3D" id="3.40.50.10140">
    <property type="entry name" value="Toll/interleukin-1 receptor homology (TIR) domain"/>
    <property type="match status" value="1"/>
</dbReference>
<evidence type="ECO:0000313" key="2">
    <source>
        <dbReference type="Proteomes" id="UP001165740"/>
    </source>
</evidence>
<reference evidence="3 4" key="1">
    <citation type="submission" date="2025-04" db="UniProtKB">
        <authorList>
            <consortium name="RefSeq"/>
        </authorList>
    </citation>
    <scope>IDENTIFICATION</scope>
</reference>
<dbReference type="InterPro" id="IPR016024">
    <property type="entry name" value="ARM-type_fold"/>
</dbReference>
<dbReference type="GeneID" id="106060007"/>
<keyword evidence="2" id="KW-1185">Reference proteome</keyword>
<dbReference type="InterPro" id="IPR035897">
    <property type="entry name" value="Toll_tir_struct_dom_sf"/>
</dbReference>